<dbReference type="CDD" id="cd06225">
    <property type="entry name" value="HAMP"/>
    <property type="match status" value="1"/>
</dbReference>
<dbReference type="CDD" id="cd12912">
    <property type="entry name" value="PDC2_MCP_like"/>
    <property type="match status" value="1"/>
</dbReference>
<organism evidence="7 8">
    <name type="scientific">Clostridium acidisoli DSM 12555</name>
    <dbReference type="NCBI Taxonomy" id="1121291"/>
    <lineage>
        <taxon>Bacteria</taxon>
        <taxon>Bacillati</taxon>
        <taxon>Bacillota</taxon>
        <taxon>Clostridia</taxon>
        <taxon>Eubacteriales</taxon>
        <taxon>Clostridiaceae</taxon>
        <taxon>Clostridium</taxon>
    </lineage>
</organism>
<dbReference type="Pfam" id="PF00015">
    <property type="entry name" value="MCPsignal"/>
    <property type="match status" value="1"/>
</dbReference>
<evidence type="ECO:0000256" key="2">
    <source>
        <dbReference type="ARBA" id="ARBA00029447"/>
    </source>
</evidence>
<dbReference type="InterPro" id="IPR029151">
    <property type="entry name" value="Sensor-like_sf"/>
</dbReference>
<evidence type="ECO:0000256" key="4">
    <source>
        <dbReference type="SAM" id="Phobius"/>
    </source>
</evidence>
<comment type="similarity">
    <text evidence="2">Belongs to the methyl-accepting chemotaxis (MCP) protein family.</text>
</comment>
<proteinExistence type="inferred from homology"/>
<evidence type="ECO:0000256" key="3">
    <source>
        <dbReference type="PROSITE-ProRule" id="PRU00284"/>
    </source>
</evidence>
<dbReference type="GO" id="GO:0016020">
    <property type="term" value="C:membrane"/>
    <property type="evidence" value="ECO:0007669"/>
    <property type="project" value="InterPro"/>
</dbReference>
<keyword evidence="4" id="KW-1133">Transmembrane helix</keyword>
<accession>A0A1W1XGZ6</accession>
<dbReference type="OrthoDB" id="9760371at2"/>
<evidence type="ECO:0000313" key="7">
    <source>
        <dbReference type="EMBL" id="SMC23276.1"/>
    </source>
</evidence>
<keyword evidence="4" id="KW-0812">Transmembrane</keyword>
<protein>
    <submittedName>
        <fullName evidence="7">Methyl-accepting chemotaxis protein</fullName>
    </submittedName>
</protein>
<evidence type="ECO:0000259" key="6">
    <source>
        <dbReference type="PROSITE" id="PS50885"/>
    </source>
</evidence>
<sequence>MSFKSIKTKILITLIPIFLAATCIFTFISYNYGKKQIAVDLSEKMDKQVKFEVSDIENRLNRHAKVAEGLAKIAETSKNTLNKDAYKNLVIKFTGTNAETFGTGIWFEPNKYDPSLKNFAPYACRQNGTITYLDDYNDNSYDYTKNDWYQIGKNTTDQVVWSDAYVDDVTKISMVTATAPFFDDNKNFLGVATADIDLSTLQKDIKNVKVGTTGRAFLIDKSGTYISTSDSSKIMKAKITNESNKSFSKAGKTMISAKSGVTSFEDANGENQVYYSVVPETGWIVALTIPQKELNAPIYNLFYKLLLTGIITLIICIILILFLSRHIVKNIKKVNEFAGQVADGDLTKRLEIDTKDELGQMAGNLNIMATSMQDIIKSVVESTTNMSSASEELSATAEELSAKYDIIDGSVKQINQEIDNSSAATEEVSAAIQEINSTVNNLANETGKGKDLSFEIRNHATEVKFDSKKKIKNSDVLYKDRYDGIIKAIEEGKIVDEISNMADIIASIAEQTNMLALNAAIEAARAGEHGKGFSVVAEEVRSLAEQSSDTVAVIQSTIIKVKAAFENLSQNASEVLKFIDETVKNDYEALGHTGEQYESDSSKISSMYENIADMAEKINLSVNQVGEAIQNTADSTSKSANNSSEILLSVEESTKAMQDLSAMAEAQAAMAQVLFNLVNKFKVN</sequence>
<dbReference type="SMART" id="SM00304">
    <property type="entry name" value="HAMP"/>
    <property type="match status" value="1"/>
</dbReference>
<dbReference type="CDD" id="cd12913">
    <property type="entry name" value="PDC1_MCP_like"/>
    <property type="match status" value="1"/>
</dbReference>
<dbReference type="Gene3D" id="3.30.450.20">
    <property type="entry name" value="PAS domain"/>
    <property type="match status" value="2"/>
</dbReference>
<dbReference type="STRING" id="1121291.SAMN02745134_01854"/>
<feature type="transmembrane region" description="Helical" evidence="4">
    <location>
        <begin position="301"/>
        <end position="323"/>
    </location>
</feature>
<feature type="domain" description="Methyl-accepting transducer" evidence="5">
    <location>
        <begin position="396"/>
        <end position="647"/>
    </location>
</feature>
<dbReference type="PROSITE" id="PS50885">
    <property type="entry name" value="HAMP"/>
    <property type="match status" value="1"/>
</dbReference>
<dbReference type="InterPro" id="IPR004089">
    <property type="entry name" value="MCPsignal_dom"/>
</dbReference>
<dbReference type="RefSeq" id="WP_084115391.1">
    <property type="nucleotide sequence ID" value="NZ_FWXH01000005.1"/>
</dbReference>
<evidence type="ECO:0000313" key="8">
    <source>
        <dbReference type="Proteomes" id="UP000192468"/>
    </source>
</evidence>
<keyword evidence="1 3" id="KW-0807">Transducer</keyword>
<dbReference type="AlphaFoldDB" id="A0A1W1XGZ6"/>
<dbReference type="PROSITE" id="PS50111">
    <property type="entry name" value="CHEMOTAXIS_TRANSDUC_2"/>
    <property type="match status" value="1"/>
</dbReference>
<dbReference type="PANTHER" id="PTHR32089:SF112">
    <property type="entry name" value="LYSOZYME-LIKE PROTEIN-RELATED"/>
    <property type="match status" value="1"/>
</dbReference>
<keyword evidence="8" id="KW-1185">Reference proteome</keyword>
<dbReference type="EMBL" id="FWXH01000005">
    <property type="protein sequence ID" value="SMC23276.1"/>
    <property type="molecule type" value="Genomic_DNA"/>
</dbReference>
<name>A0A1W1XGZ6_9CLOT</name>
<evidence type="ECO:0000259" key="5">
    <source>
        <dbReference type="PROSITE" id="PS50111"/>
    </source>
</evidence>
<dbReference type="Pfam" id="PF00672">
    <property type="entry name" value="HAMP"/>
    <property type="match status" value="1"/>
</dbReference>
<dbReference type="SMART" id="SM00283">
    <property type="entry name" value="MA"/>
    <property type="match status" value="1"/>
</dbReference>
<feature type="domain" description="HAMP" evidence="6">
    <location>
        <begin position="325"/>
        <end position="377"/>
    </location>
</feature>
<dbReference type="SUPFAM" id="SSF58104">
    <property type="entry name" value="Methyl-accepting chemotaxis protein (MCP) signaling domain"/>
    <property type="match status" value="1"/>
</dbReference>
<keyword evidence="4" id="KW-0472">Membrane</keyword>
<dbReference type="Gene3D" id="1.10.287.950">
    <property type="entry name" value="Methyl-accepting chemotaxis protein"/>
    <property type="match status" value="1"/>
</dbReference>
<gene>
    <name evidence="7" type="ORF">SAMN02745134_01854</name>
</gene>
<dbReference type="SUPFAM" id="SSF103190">
    <property type="entry name" value="Sensory domain-like"/>
    <property type="match status" value="1"/>
</dbReference>
<dbReference type="GO" id="GO:0007165">
    <property type="term" value="P:signal transduction"/>
    <property type="evidence" value="ECO:0007669"/>
    <property type="project" value="UniProtKB-KW"/>
</dbReference>
<evidence type="ECO:0000256" key="1">
    <source>
        <dbReference type="ARBA" id="ARBA00023224"/>
    </source>
</evidence>
<dbReference type="Pfam" id="PF22673">
    <property type="entry name" value="MCP-like_PDC_1"/>
    <property type="match status" value="1"/>
</dbReference>
<reference evidence="7 8" key="1">
    <citation type="submission" date="2017-04" db="EMBL/GenBank/DDBJ databases">
        <authorList>
            <person name="Afonso C.L."/>
            <person name="Miller P.J."/>
            <person name="Scott M.A."/>
            <person name="Spackman E."/>
            <person name="Goraichik I."/>
            <person name="Dimitrov K.M."/>
            <person name="Suarez D.L."/>
            <person name="Swayne D.E."/>
        </authorList>
    </citation>
    <scope>NUCLEOTIDE SEQUENCE [LARGE SCALE GENOMIC DNA]</scope>
    <source>
        <strain evidence="7 8">DSM 12555</strain>
    </source>
</reference>
<feature type="transmembrane region" description="Helical" evidence="4">
    <location>
        <begin position="12"/>
        <end position="32"/>
    </location>
</feature>
<dbReference type="Proteomes" id="UP000192468">
    <property type="component" value="Unassembled WGS sequence"/>
</dbReference>
<dbReference type="InterPro" id="IPR003660">
    <property type="entry name" value="HAMP_dom"/>
</dbReference>
<dbReference type="PANTHER" id="PTHR32089">
    <property type="entry name" value="METHYL-ACCEPTING CHEMOTAXIS PROTEIN MCPB"/>
    <property type="match status" value="1"/>
</dbReference>